<protein>
    <recommendedName>
        <fullName evidence="4">DUF4345 domain-containing protein</fullName>
    </recommendedName>
</protein>
<dbReference type="AlphaFoldDB" id="A0A1G1YI71"/>
<dbReference type="EMBL" id="MHIL01000010">
    <property type="protein sequence ID" value="OGY52033.1"/>
    <property type="molecule type" value="Genomic_DNA"/>
</dbReference>
<proteinExistence type="predicted"/>
<reference evidence="2 3" key="1">
    <citation type="journal article" date="2016" name="Nat. Commun.">
        <title>Thousands of microbial genomes shed light on interconnected biogeochemical processes in an aquifer system.</title>
        <authorList>
            <person name="Anantharaman K."/>
            <person name="Brown C.T."/>
            <person name="Hug L.A."/>
            <person name="Sharon I."/>
            <person name="Castelle C.J."/>
            <person name="Probst A.J."/>
            <person name="Thomas B.C."/>
            <person name="Singh A."/>
            <person name="Wilkins M.J."/>
            <person name="Karaoz U."/>
            <person name="Brodie E.L."/>
            <person name="Williams K.H."/>
            <person name="Hubbard S.S."/>
            <person name="Banfield J.F."/>
        </authorList>
    </citation>
    <scope>NUCLEOTIDE SEQUENCE [LARGE SCALE GENOMIC DNA]</scope>
</reference>
<dbReference type="InterPro" id="IPR044020">
    <property type="entry name" value="DUF5676"/>
</dbReference>
<feature type="transmembrane region" description="Helical" evidence="1">
    <location>
        <begin position="63"/>
        <end position="85"/>
    </location>
</feature>
<dbReference type="Proteomes" id="UP000177310">
    <property type="component" value="Unassembled WGS sequence"/>
</dbReference>
<feature type="transmembrane region" description="Helical" evidence="1">
    <location>
        <begin position="12"/>
        <end position="32"/>
    </location>
</feature>
<sequence>MSSPLNKQAIATAAAGTVGVAYAVCALFVSLWPRAAMALMGWLVHLVNVDRYAGDIRITFPGFIFGLVEAMVYAAAVSCLFAWLYERASR</sequence>
<accession>A0A1G1YI71</accession>
<evidence type="ECO:0000313" key="2">
    <source>
        <dbReference type="EMBL" id="OGY52033.1"/>
    </source>
</evidence>
<gene>
    <name evidence="2" type="ORF">A3J59_03905</name>
</gene>
<comment type="caution">
    <text evidence="2">The sequence shown here is derived from an EMBL/GenBank/DDBJ whole genome shotgun (WGS) entry which is preliminary data.</text>
</comment>
<keyword evidence="1" id="KW-0812">Transmembrane</keyword>
<dbReference type="STRING" id="1797542.A3J59_03905"/>
<keyword evidence="1" id="KW-1133">Transmembrane helix</keyword>
<dbReference type="Pfam" id="PF18926">
    <property type="entry name" value="DUF5676"/>
    <property type="match status" value="1"/>
</dbReference>
<evidence type="ECO:0000256" key="1">
    <source>
        <dbReference type="SAM" id="Phobius"/>
    </source>
</evidence>
<evidence type="ECO:0008006" key="4">
    <source>
        <dbReference type="Google" id="ProtNLM"/>
    </source>
</evidence>
<name>A0A1G1YI71_9BACT</name>
<evidence type="ECO:0000313" key="3">
    <source>
        <dbReference type="Proteomes" id="UP000177310"/>
    </source>
</evidence>
<organism evidence="2 3">
    <name type="scientific">Candidatus Buchananbacteria bacterium RIFCSPHIGHO2_02_FULL_56_16</name>
    <dbReference type="NCBI Taxonomy" id="1797542"/>
    <lineage>
        <taxon>Bacteria</taxon>
        <taxon>Candidatus Buchananiibacteriota</taxon>
    </lineage>
</organism>
<keyword evidence="1" id="KW-0472">Membrane</keyword>